<protein>
    <submittedName>
        <fullName evidence="2">Uncharacterized protein LOC108815324</fullName>
    </submittedName>
</protein>
<keyword evidence="1" id="KW-1185">Reference proteome</keyword>
<evidence type="ECO:0000313" key="1">
    <source>
        <dbReference type="Proteomes" id="UP000504610"/>
    </source>
</evidence>
<dbReference type="SUPFAM" id="SSF53098">
    <property type="entry name" value="Ribonuclease H-like"/>
    <property type="match status" value="1"/>
</dbReference>
<accession>A0A6J0K681</accession>
<dbReference type="Proteomes" id="UP000504610">
    <property type="component" value="Chromosome 7"/>
</dbReference>
<sequence>MDYLFWRIDPKPENHQFVWILWYIWKGRNLKVFSNLDVDPRDTLRLAETESALWIAAQDTTTQRQVQQVASSNTEPRQRRWCFTDGSWKDNDKASGQGWYSTLEGFDSLMGARNVRASLSPLHAEVEALIWAMEYLLNAYIRPDDVKIIRDLAEILRIAEVERMLWAEAQLMVNLHEV</sequence>
<reference evidence="2" key="2">
    <citation type="submission" date="2025-08" db="UniProtKB">
        <authorList>
            <consortium name="RefSeq"/>
        </authorList>
    </citation>
    <scope>IDENTIFICATION</scope>
    <source>
        <tissue evidence="2">Leaf</tissue>
    </source>
</reference>
<dbReference type="OrthoDB" id="1112675at2759"/>
<dbReference type="InterPro" id="IPR012337">
    <property type="entry name" value="RNaseH-like_sf"/>
</dbReference>
<organism evidence="1 2">
    <name type="scientific">Raphanus sativus</name>
    <name type="common">Radish</name>
    <name type="synonym">Raphanus raphanistrum var. sativus</name>
    <dbReference type="NCBI Taxonomy" id="3726"/>
    <lineage>
        <taxon>Eukaryota</taxon>
        <taxon>Viridiplantae</taxon>
        <taxon>Streptophyta</taxon>
        <taxon>Embryophyta</taxon>
        <taxon>Tracheophyta</taxon>
        <taxon>Spermatophyta</taxon>
        <taxon>Magnoliopsida</taxon>
        <taxon>eudicotyledons</taxon>
        <taxon>Gunneridae</taxon>
        <taxon>Pentapetalae</taxon>
        <taxon>rosids</taxon>
        <taxon>malvids</taxon>
        <taxon>Brassicales</taxon>
        <taxon>Brassicaceae</taxon>
        <taxon>Brassiceae</taxon>
        <taxon>Raphanus</taxon>
    </lineage>
</organism>
<dbReference type="RefSeq" id="XP_018443467.2">
    <property type="nucleotide sequence ID" value="XM_018587965.2"/>
</dbReference>
<proteinExistence type="predicted"/>
<dbReference type="AlphaFoldDB" id="A0A6J0K681"/>
<name>A0A6J0K681_RAPSA</name>
<reference evidence="1" key="1">
    <citation type="journal article" date="2019" name="Database">
        <title>The radish genome database (RadishGD): an integrated information resource for radish genomics.</title>
        <authorList>
            <person name="Yu H.J."/>
            <person name="Baek S."/>
            <person name="Lee Y.J."/>
            <person name="Cho A."/>
            <person name="Mun J.H."/>
        </authorList>
    </citation>
    <scope>NUCLEOTIDE SEQUENCE [LARGE SCALE GENOMIC DNA]</scope>
    <source>
        <strain evidence="1">cv. WK10039</strain>
    </source>
</reference>
<dbReference type="KEGG" id="rsz:108815324"/>
<evidence type="ECO:0000313" key="2">
    <source>
        <dbReference type="RefSeq" id="XP_018443467.2"/>
    </source>
</evidence>
<dbReference type="GeneID" id="108815324"/>
<gene>
    <name evidence="2" type="primary">LOC108815324</name>
</gene>